<dbReference type="InterPro" id="IPR036412">
    <property type="entry name" value="HAD-like_sf"/>
</dbReference>
<comment type="subcellular location">
    <subcellularLocation>
        <location evidence="1">Membrane</location>
        <topology evidence="1">Multi-pass membrane protein</topology>
    </subcellularLocation>
</comment>
<dbReference type="GO" id="GO:0015662">
    <property type="term" value="F:P-type ion transporter activity"/>
    <property type="evidence" value="ECO:0007669"/>
    <property type="project" value="TreeGrafter"/>
</dbReference>
<dbReference type="NCBIfam" id="TIGR01494">
    <property type="entry name" value="ATPase_P-type"/>
    <property type="match status" value="1"/>
</dbReference>
<feature type="transmembrane region" description="Helical" evidence="11">
    <location>
        <begin position="979"/>
        <end position="1003"/>
    </location>
</feature>
<dbReference type="OrthoDB" id="48943at2759"/>
<proteinExistence type="inferred from homology"/>
<evidence type="ECO:0000256" key="5">
    <source>
        <dbReference type="ARBA" id="ARBA00022741"/>
    </source>
</evidence>
<dbReference type="GO" id="GO:0006874">
    <property type="term" value="P:intracellular calcium ion homeostasis"/>
    <property type="evidence" value="ECO:0007669"/>
    <property type="project" value="TreeGrafter"/>
</dbReference>
<dbReference type="InterPro" id="IPR006544">
    <property type="entry name" value="P-type_TPase_V"/>
</dbReference>
<keyword evidence="4" id="KW-0479">Metal-binding</keyword>
<dbReference type="OMA" id="WYYSLFN"/>
<evidence type="ECO:0000256" key="3">
    <source>
        <dbReference type="ARBA" id="ARBA00022692"/>
    </source>
</evidence>
<keyword evidence="3 11" id="KW-0812">Transmembrane</keyword>
<dbReference type="PRINTS" id="PR00119">
    <property type="entry name" value="CATATPASE"/>
</dbReference>
<dbReference type="SFLD" id="SFLDG00002">
    <property type="entry name" value="C1.7:_P-type_atpase_like"/>
    <property type="match status" value="1"/>
</dbReference>
<name>A0A078A6H3_STYLE</name>
<comment type="similarity">
    <text evidence="2">Belongs to the cation transport ATPase (P-type) (TC 3.A.3) family. Type V subfamily.</text>
</comment>
<dbReference type="Pfam" id="PF13246">
    <property type="entry name" value="Cation_ATPase"/>
    <property type="match status" value="1"/>
</dbReference>
<dbReference type="InterPro" id="IPR018303">
    <property type="entry name" value="ATPase_P-typ_P_site"/>
</dbReference>
<dbReference type="SFLD" id="SFLDF00027">
    <property type="entry name" value="p-type_atpase"/>
    <property type="match status" value="1"/>
</dbReference>
<dbReference type="InterPro" id="IPR001757">
    <property type="entry name" value="P_typ_ATPase"/>
</dbReference>
<dbReference type="SUPFAM" id="SSF81665">
    <property type="entry name" value="Calcium ATPase, transmembrane domain M"/>
    <property type="match status" value="1"/>
</dbReference>
<feature type="transmembrane region" description="Helical" evidence="11">
    <location>
        <begin position="17"/>
        <end position="39"/>
    </location>
</feature>
<dbReference type="InterPro" id="IPR044492">
    <property type="entry name" value="P_typ_ATPase_HD_dom"/>
</dbReference>
<dbReference type="NCBIfam" id="TIGR01657">
    <property type="entry name" value="P-ATPase-V"/>
    <property type="match status" value="1"/>
</dbReference>
<dbReference type="GO" id="GO:0005524">
    <property type="term" value="F:ATP binding"/>
    <property type="evidence" value="ECO:0007669"/>
    <property type="project" value="UniProtKB-KW"/>
</dbReference>
<feature type="transmembrane region" description="Helical" evidence="11">
    <location>
        <begin position="169"/>
        <end position="186"/>
    </location>
</feature>
<keyword evidence="6" id="KW-0067">ATP-binding</keyword>
<dbReference type="AlphaFoldDB" id="A0A078A6H3"/>
<keyword evidence="10 11" id="KW-0472">Membrane</keyword>
<dbReference type="GO" id="GO:0016887">
    <property type="term" value="F:ATP hydrolysis activity"/>
    <property type="evidence" value="ECO:0007669"/>
    <property type="project" value="InterPro"/>
</dbReference>
<dbReference type="PROSITE" id="PS00154">
    <property type="entry name" value="ATPASE_E1_E2"/>
    <property type="match status" value="1"/>
</dbReference>
<evidence type="ECO:0000256" key="4">
    <source>
        <dbReference type="ARBA" id="ARBA00022723"/>
    </source>
</evidence>
<dbReference type="FunCoup" id="A0A078A6H3">
    <property type="interactions" value="587"/>
</dbReference>
<dbReference type="InterPro" id="IPR023214">
    <property type="entry name" value="HAD_sf"/>
</dbReference>
<evidence type="ECO:0000256" key="8">
    <source>
        <dbReference type="ARBA" id="ARBA00022967"/>
    </source>
</evidence>
<dbReference type="SUPFAM" id="SSF81660">
    <property type="entry name" value="Metal cation-transporting ATPase, ATP-binding domain N"/>
    <property type="match status" value="1"/>
</dbReference>
<protein>
    <submittedName>
        <fullName evidence="13">Probable cation-transporting atpase 13a1-like</fullName>
    </submittedName>
</protein>
<dbReference type="SUPFAM" id="SSF81653">
    <property type="entry name" value="Calcium ATPase, transduction domain A"/>
    <property type="match status" value="1"/>
</dbReference>
<evidence type="ECO:0000313" key="14">
    <source>
        <dbReference type="Proteomes" id="UP000039865"/>
    </source>
</evidence>
<feature type="domain" description="P-type ATPase A" evidence="12">
    <location>
        <begin position="225"/>
        <end position="300"/>
    </location>
</feature>
<feature type="transmembrane region" description="Helical" evidence="11">
    <location>
        <begin position="949"/>
        <end position="967"/>
    </location>
</feature>
<evidence type="ECO:0000256" key="7">
    <source>
        <dbReference type="ARBA" id="ARBA00022842"/>
    </source>
</evidence>
<dbReference type="Gene3D" id="3.40.50.1000">
    <property type="entry name" value="HAD superfamily/HAD-like"/>
    <property type="match status" value="1"/>
</dbReference>
<feature type="transmembrane region" description="Helical" evidence="11">
    <location>
        <begin position="1100"/>
        <end position="1118"/>
    </location>
</feature>
<keyword evidence="8" id="KW-1278">Translocase</keyword>
<keyword evidence="9 11" id="KW-1133">Transmembrane helix</keyword>
<gene>
    <name evidence="13" type="primary">Contig14292.g15221</name>
    <name evidence="13" type="ORF">STYLEM_6775</name>
</gene>
<dbReference type="InterPro" id="IPR023298">
    <property type="entry name" value="ATPase_P-typ_TM_dom_sf"/>
</dbReference>
<dbReference type="InParanoid" id="A0A078A6H3"/>
<keyword evidence="7" id="KW-0460">Magnesium</keyword>
<evidence type="ECO:0000256" key="11">
    <source>
        <dbReference type="SAM" id="Phobius"/>
    </source>
</evidence>
<dbReference type="SUPFAM" id="SSF56784">
    <property type="entry name" value="HAD-like"/>
    <property type="match status" value="1"/>
</dbReference>
<dbReference type="PANTHER" id="PTHR45630">
    <property type="entry name" value="CATION-TRANSPORTING ATPASE-RELATED"/>
    <property type="match status" value="1"/>
</dbReference>
<dbReference type="InterPro" id="IPR059000">
    <property type="entry name" value="ATPase_P-type_domA"/>
</dbReference>
<accession>A0A078A6H3</accession>
<evidence type="ECO:0000256" key="6">
    <source>
        <dbReference type="ARBA" id="ARBA00022840"/>
    </source>
</evidence>
<dbReference type="GO" id="GO:0005789">
    <property type="term" value="C:endoplasmic reticulum membrane"/>
    <property type="evidence" value="ECO:0007669"/>
    <property type="project" value="TreeGrafter"/>
</dbReference>
<organism evidence="13 14">
    <name type="scientific">Stylonychia lemnae</name>
    <name type="common">Ciliate</name>
    <dbReference type="NCBI Taxonomy" id="5949"/>
    <lineage>
        <taxon>Eukaryota</taxon>
        <taxon>Sar</taxon>
        <taxon>Alveolata</taxon>
        <taxon>Ciliophora</taxon>
        <taxon>Intramacronucleata</taxon>
        <taxon>Spirotrichea</taxon>
        <taxon>Stichotrichia</taxon>
        <taxon>Sporadotrichida</taxon>
        <taxon>Oxytrichidae</taxon>
        <taxon>Stylonychinae</taxon>
        <taxon>Stylonychia</taxon>
    </lineage>
</organism>
<dbReference type="Gene3D" id="2.70.150.10">
    <property type="entry name" value="Calcium-transporting ATPase, cytoplasmic transduction domain A"/>
    <property type="match status" value="1"/>
</dbReference>
<sequence>MTYHYVFGEEVFDTDHILASIMMLLSGTLIVLLFLLNFWSVAANTFICYSTLKNGEIDKCTHVLVKLENKKSHTTKRHIVPIIINSIATSQGQVSKTYHIEVSKKRLLYNNERKSFAFIPFPIKEKIEIYQEAEGIQNEQEEKKAALVWGQNKIEIPIPKFMDIYKEHLVAPFFVFQIFCSALWLLDEYWYYSLFTLFMLFIFEGTVVMQRLQNLKRLRGMRQSPFEVYVYRLNRWVKIQTDELYPGEIVLLRKIKADKKSLVPCDLLILSGSVVVNESILTGESQPLVKESIAQLDDGEEQLDIKGIHRVHILNGGTEILQYIYNDEGNDDFSHIPKPPAPGIICYVLKNGFETKQGKLMRTILFSTDRVTVESKETYFYLLILLCFALAASYYVLTEGLKDPDRSRQKLLLRCVLIITNVVPPELPMQLSMAVNYSILQLIKKAIFCTEPFRIPFAGKIDICCFDKTGTLTQNDLIIKGVTGLNLSNLDEKIHILSEIGQQDRNSLLVLGGCHTLAMADNTLVGDPIEKQAFEGLAWKHDGRKTSSPQQGQGPRITQIKRFLFESALKRMSAIVMIEDPKSINSVEYKVLIKGAPEVLKQYLKEIPHNFDQGYLKHVKNGARVLALAYKNLPKQSSETYTQIKRDEAEKDLVFCGFLVSDCPLKPDTKRVIRELKGSNHQVKMITGDNQLTAAFIGKELNFASTQISLFASNYDNGRIQWRDIDDKQVHQTASYQEVDKIANDYMLCINGDILEQISTLKDISKIIKSIHIFSRTSPNQKDFIVGNLNKEGYITMMCGDGTNDVGSLKRSDVGLAIVNNKDPSKEDKRKKKTMSMWLKPSDMQGLTREQMQEKQKKHMEEYMKTMQSQAGGPDSGMPELGDACIAAPFTFKFSSLRSAIKLIQQGRSTLTTTFQMYKILSLNSLISAYTMSALYLDGVKMGDSQATCMGIAISILFLMISFSQPLKRLEKERPPQSIFHWSLVISVMIQFSIHLTVLVYLVNLCEPHVNRGTDESLIPDGEFKPNVKNSVLFLYQWWLQCTVIFVNYSGRPFMEDLTENKKLYRYIILMFLVALAGILDWSDAVREYLELVPFPNYEFQITVIQCLVADFGLCYVIEKTIKKAYLKTFK</sequence>
<feature type="transmembrane region" description="Helical" evidence="11">
    <location>
        <begin position="379"/>
        <end position="397"/>
    </location>
</feature>
<dbReference type="PANTHER" id="PTHR45630:SF7">
    <property type="entry name" value="ENDOPLASMIC RETICULUM TRANSMEMBRANE HELIX TRANSLOCASE"/>
    <property type="match status" value="1"/>
</dbReference>
<dbReference type="GO" id="GO:0019829">
    <property type="term" value="F:ATPase-coupled monoatomic cation transmembrane transporter activity"/>
    <property type="evidence" value="ECO:0007669"/>
    <property type="project" value="TreeGrafter"/>
</dbReference>
<keyword evidence="5" id="KW-0547">Nucleotide-binding</keyword>
<evidence type="ECO:0000256" key="9">
    <source>
        <dbReference type="ARBA" id="ARBA00022989"/>
    </source>
</evidence>
<evidence type="ECO:0000313" key="13">
    <source>
        <dbReference type="EMBL" id="CDW77809.1"/>
    </source>
</evidence>
<evidence type="ECO:0000256" key="10">
    <source>
        <dbReference type="ARBA" id="ARBA00023136"/>
    </source>
</evidence>
<dbReference type="Pfam" id="PF00122">
    <property type="entry name" value="E1-E2_ATPase"/>
    <property type="match status" value="1"/>
</dbReference>
<dbReference type="Gene3D" id="3.40.1110.10">
    <property type="entry name" value="Calcium-transporting ATPase, cytoplasmic domain N"/>
    <property type="match status" value="1"/>
</dbReference>
<evidence type="ECO:0000259" key="12">
    <source>
        <dbReference type="Pfam" id="PF00122"/>
    </source>
</evidence>
<feature type="transmembrane region" description="Helical" evidence="11">
    <location>
        <begin position="1064"/>
        <end position="1080"/>
    </location>
</feature>
<dbReference type="EMBL" id="CCKQ01006493">
    <property type="protein sequence ID" value="CDW77809.1"/>
    <property type="molecule type" value="Genomic_DNA"/>
</dbReference>
<evidence type="ECO:0000256" key="2">
    <source>
        <dbReference type="ARBA" id="ARBA00006000"/>
    </source>
</evidence>
<evidence type="ECO:0000256" key="1">
    <source>
        <dbReference type="ARBA" id="ARBA00004141"/>
    </source>
</evidence>
<dbReference type="SFLD" id="SFLDS00003">
    <property type="entry name" value="Haloacid_Dehalogenase"/>
    <property type="match status" value="1"/>
</dbReference>
<feature type="transmembrane region" description="Helical" evidence="11">
    <location>
        <begin position="192"/>
        <end position="212"/>
    </location>
</feature>
<dbReference type="Proteomes" id="UP000039865">
    <property type="component" value="Unassembled WGS sequence"/>
</dbReference>
<keyword evidence="14" id="KW-1185">Reference proteome</keyword>
<reference evidence="13 14" key="1">
    <citation type="submission" date="2014-06" db="EMBL/GenBank/DDBJ databases">
        <authorList>
            <person name="Swart Estienne"/>
        </authorList>
    </citation>
    <scope>NUCLEOTIDE SEQUENCE [LARGE SCALE GENOMIC DNA]</scope>
    <source>
        <strain evidence="13 14">130c</strain>
    </source>
</reference>
<dbReference type="InterPro" id="IPR008250">
    <property type="entry name" value="ATPase_P-typ_transduc_dom_A_sf"/>
</dbReference>
<dbReference type="GO" id="GO:0046872">
    <property type="term" value="F:metal ion binding"/>
    <property type="evidence" value="ECO:0007669"/>
    <property type="project" value="UniProtKB-KW"/>
</dbReference>
<dbReference type="InterPro" id="IPR023299">
    <property type="entry name" value="ATPase_P-typ_cyto_dom_N"/>
</dbReference>